<dbReference type="AlphaFoldDB" id="X1BFV5"/>
<accession>X1BFV5</accession>
<feature type="non-terminal residue" evidence="1">
    <location>
        <position position="1"/>
    </location>
</feature>
<gene>
    <name evidence="1" type="ORF">S01H4_46911</name>
</gene>
<dbReference type="EMBL" id="BART01026266">
    <property type="protein sequence ID" value="GAG94834.1"/>
    <property type="molecule type" value="Genomic_DNA"/>
</dbReference>
<evidence type="ECO:0000313" key="1">
    <source>
        <dbReference type="EMBL" id="GAG94834.1"/>
    </source>
</evidence>
<comment type="caution">
    <text evidence="1">The sequence shown here is derived from an EMBL/GenBank/DDBJ whole genome shotgun (WGS) entry which is preliminary data.</text>
</comment>
<reference evidence="1" key="1">
    <citation type="journal article" date="2014" name="Front. Microbiol.">
        <title>High frequency of phylogenetically diverse reductive dehalogenase-homologous genes in deep subseafloor sedimentary metagenomes.</title>
        <authorList>
            <person name="Kawai M."/>
            <person name="Futagami T."/>
            <person name="Toyoda A."/>
            <person name="Takaki Y."/>
            <person name="Nishi S."/>
            <person name="Hori S."/>
            <person name="Arai W."/>
            <person name="Tsubouchi T."/>
            <person name="Morono Y."/>
            <person name="Uchiyama I."/>
            <person name="Ito T."/>
            <person name="Fujiyama A."/>
            <person name="Inagaki F."/>
            <person name="Takami H."/>
        </authorList>
    </citation>
    <scope>NUCLEOTIDE SEQUENCE</scope>
    <source>
        <strain evidence="1">Expedition CK06-06</strain>
    </source>
</reference>
<protein>
    <submittedName>
        <fullName evidence="1">Uncharacterized protein</fullName>
    </submittedName>
</protein>
<proteinExistence type="predicted"/>
<organism evidence="1">
    <name type="scientific">marine sediment metagenome</name>
    <dbReference type="NCBI Taxonomy" id="412755"/>
    <lineage>
        <taxon>unclassified sequences</taxon>
        <taxon>metagenomes</taxon>
        <taxon>ecological metagenomes</taxon>
    </lineage>
</organism>
<name>X1BFV5_9ZZZZ</name>
<sequence>EIEKWKDTIPKILDDNKLLYEVAKDGQNMYKKIWEKKGILEFVNHFKSLILDC</sequence>